<dbReference type="InterPro" id="IPR009027">
    <property type="entry name" value="Ribosomal_bL9/RNase_H1_N"/>
</dbReference>
<dbReference type="InterPro" id="IPR020594">
    <property type="entry name" value="Ribosomal_bL9_bac/chp"/>
</dbReference>
<accession>A0A0C7P1R1</accession>
<dbReference type="EMBL" id="LN824141">
    <property type="protein sequence ID" value="CEP77924.1"/>
    <property type="molecule type" value="Genomic_DNA"/>
</dbReference>
<evidence type="ECO:0000256" key="3">
    <source>
        <dbReference type="ARBA" id="ARBA00022884"/>
    </source>
</evidence>
<keyword evidence="5 7" id="KW-0687">Ribonucleoprotein</keyword>
<dbReference type="GO" id="GO:0006412">
    <property type="term" value="P:translation"/>
    <property type="evidence" value="ECO:0007669"/>
    <property type="project" value="UniProtKB-UniRule"/>
</dbReference>
<evidence type="ECO:0000256" key="1">
    <source>
        <dbReference type="ARBA" id="ARBA00010605"/>
    </source>
</evidence>
<protein>
    <recommendedName>
        <fullName evidence="6 7">Large ribosomal subunit protein bL9</fullName>
    </recommendedName>
</protein>
<dbReference type="InterPro" id="IPR036791">
    <property type="entry name" value="Ribosomal_bL9_C_sf"/>
</dbReference>
<dbReference type="PANTHER" id="PTHR21368">
    <property type="entry name" value="50S RIBOSOMAL PROTEIN L9"/>
    <property type="match status" value="1"/>
</dbReference>
<organism evidence="10 11">
    <name type="scientific">Defluviitoga tunisiensis</name>
    <dbReference type="NCBI Taxonomy" id="1006576"/>
    <lineage>
        <taxon>Bacteria</taxon>
        <taxon>Thermotogati</taxon>
        <taxon>Thermotogota</taxon>
        <taxon>Thermotogae</taxon>
        <taxon>Petrotogales</taxon>
        <taxon>Petrotogaceae</taxon>
        <taxon>Defluviitoga</taxon>
    </lineage>
</organism>
<keyword evidence="3 7" id="KW-0694">RNA-binding</keyword>
<evidence type="ECO:0000256" key="4">
    <source>
        <dbReference type="ARBA" id="ARBA00022980"/>
    </source>
</evidence>
<comment type="function">
    <text evidence="7">Binds to the 23S rRNA.</text>
</comment>
<dbReference type="STRING" id="1006576.DTL3_0607"/>
<dbReference type="HOGENOM" id="CLU_078938_3_0_0"/>
<dbReference type="Proteomes" id="UP000032809">
    <property type="component" value="Chromosome I"/>
</dbReference>
<dbReference type="NCBIfam" id="TIGR00158">
    <property type="entry name" value="L9"/>
    <property type="match status" value="1"/>
</dbReference>
<dbReference type="HAMAP" id="MF_00503">
    <property type="entry name" value="Ribosomal_bL9"/>
    <property type="match status" value="1"/>
</dbReference>
<dbReference type="AlphaFoldDB" id="A0A0C7P1R1"/>
<dbReference type="Gene3D" id="3.10.430.100">
    <property type="entry name" value="Ribosomal protein L9, C-terminal domain"/>
    <property type="match status" value="1"/>
</dbReference>
<dbReference type="Pfam" id="PF03948">
    <property type="entry name" value="Ribosomal_L9_C"/>
    <property type="match status" value="1"/>
</dbReference>
<evidence type="ECO:0000313" key="11">
    <source>
        <dbReference type="Proteomes" id="UP000032809"/>
    </source>
</evidence>
<sequence length="149" mass="16929">MKVLLLEDVPKLGKKGEIKEVSDGYARNYLIPRNLAVEATNGYIKHIEENKKTEEKRKQSIKEQSEEILEKLKDVTVVIKVKAGEKGKLFGAVTSQDIASKIEEMVGIQFDKTWFEEKVNLKEVGTYMVKIKLPQGVKGEIKVELIPEK</sequence>
<dbReference type="RefSeq" id="WP_045087468.1">
    <property type="nucleotide sequence ID" value="NZ_LN824141.1"/>
</dbReference>
<dbReference type="GO" id="GO:1990904">
    <property type="term" value="C:ribonucleoprotein complex"/>
    <property type="evidence" value="ECO:0007669"/>
    <property type="project" value="UniProtKB-KW"/>
</dbReference>
<dbReference type="GO" id="GO:0005840">
    <property type="term" value="C:ribosome"/>
    <property type="evidence" value="ECO:0007669"/>
    <property type="project" value="UniProtKB-KW"/>
</dbReference>
<dbReference type="OrthoDB" id="9788336at2"/>
<keyword evidence="2 7" id="KW-0699">rRNA-binding</keyword>
<dbReference type="FunFam" id="3.40.5.10:FF:000002">
    <property type="entry name" value="50S ribosomal protein L9"/>
    <property type="match status" value="1"/>
</dbReference>
<dbReference type="GO" id="GO:0003735">
    <property type="term" value="F:structural constituent of ribosome"/>
    <property type="evidence" value="ECO:0007669"/>
    <property type="project" value="InterPro"/>
</dbReference>
<dbReference type="Gene3D" id="3.40.5.10">
    <property type="entry name" value="Ribosomal protein L9, N-terminal domain"/>
    <property type="match status" value="1"/>
</dbReference>
<dbReference type="InterPro" id="IPR036935">
    <property type="entry name" value="Ribosomal_bL9_N_sf"/>
</dbReference>
<keyword evidence="8" id="KW-0175">Coiled coil</keyword>
<evidence type="ECO:0000256" key="5">
    <source>
        <dbReference type="ARBA" id="ARBA00023274"/>
    </source>
</evidence>
<dbReference type="Pfam" id="PF01281">
    <property type="entry name" value="Ribosomal_L9_N"/>
    <property type="match status" value="1"/>
</dbReference>
<dbReference type="GO" id="GO:0019843">
    <property type="term" value="F:rRNA binding"/>
    <property type="evidence" value="ECO:0007669"/>
    <property type="project" value="UniProtKB-UniRule"/>
</dbReference>
<proteinExistence type="inferred from homology"/>
<evidence type="ECO:0000256" key="8">
    <source>
        <dbReference type="SAM" id="Coils"/>
    </source>
</evidence>
<keyword evidence="4 7" id="KW-0689">Ribosomal protein</keyword>
<dbReference type="SUPFAM" id="SSF55658">
    <property type="entry name" value="L9 N-domain-like"/>
    <property type="match status" value="1"/>
</dbReference>
<dbReference type="PROSITE" id="PS00651">
    <property type="entry name" value="RIBOSOMAL_L9"/>
    <property type="match status" value="1"/>
</dbReference>
<evidence type="ECO:0000256" key="2">
    <source>
        <dbReference type="ARBA" id="ARBA00022730"/>
    </source>
</evidence>
<keyword evidence="11" id="KW-1185">Reference proteome</keyword>
<name>A0A0C7P1R1_DEFTU</name>
<reference evidence="11" key="1">
    <citation type="submission" date="2014-11" db="EMBL/GenBank/DDBJ databases">
        <authorList>
            <person name="Wibberg D."/>
        </authorList>
    </citation>
    <scope>NUCLEOTIDE SEQUENCE [LARGE SCALE GENOMIC DNA]</scope>
    <source>
        <strain evidence="11">L3</strain>
    </source>
</reference>
<feature type="domain" description="Ribosomal protein L9" evidence="9">
    <location>
        <begin position="13"/>
        <end position="40"/>
    </location>
</feature>
<dbReference type="InterPro" id="IPR000244">
    <property type="entry name" value="Ribosomal_bL9"/>
</dbReference>
<evidence type="ECO:0000259" key="9">
    <source>
        <dbReference type="PROSITE" id="PS00651"/>
    </source>
</evidence>
<feature type="coiled-coil region" evidence="8">
    <location>
        <begin position="44"/>
        <end position="71"/>
    </location>
</feature>
<dbReference type="InterPro" id="IPR020069">
    <property type="entry name" value="Ribosomal_bL9_C"/>
</dbReference>
<evidence type="ECO:0000256" key="6">
    <source>
        <dbReference type="ARBA" id="ARBA00035292"/>
    </source>
</evidence>
<gene>
    <name evidence="7 10" type="primary">rplI</name>
    <name evidence="10" type="ORF">DTL3_0607</name>
</gene>
<dbReference type="InterPro" id="IPR020070">
    <property type="entry name" value="Ribosomal_bL9_N"/>
</dbReference>
<dbReference type="PATRIC" id="fig|1006576.9.peg.593"/>
<evidence type="ECO:0000313" key="10">
    <source>
        <dbReference type="EMBL" id="CEP77924.1"/>
    </source>
</evidence>
<comment type="similarity">
    <text evidence="1 7">Belongs to the bacterial ribosomal protein bL9 family.</text>
</comment>
<dbReference type="SUPFAM" id="SSF55653">
    <property type="entry name" value="Ribosomal protein L9 C-domain"/>
    <property type="match status" value="1"/>
</dbReference>
<dbReference type="KEGG" id="dtn:DTL3_0607"/>
<evidence type="ECO:0000256" key="7">
    <source>
        <dbReference type="HAMAP-Rule" id="MF_00503"/>
    </source>
</evidence>